<dbReference type="EMBL" id="JAYGIE010000054">
    <property type="protein sequence ID" value="MEA5478064.1"/>
    <property type="molecule type" value="Genomic_DNA"/>
</dbReference>
<evidence type="ECO:0000256" key="1">
    <source>
        <dbReference type="ARBA" id="ARBA00001961"/>
    </source>
</evidence>
<name>A0ABU5TIH6_9CYAN</name>
<keyword evidence="2" id="KW-0479">Metal-binding</keyword>
<feature type="domain" description="Fe2OG dioxygenase" evidence="7">
    <location>
        <begin position="202"/>
        <end position="331"/>
    </location>
</feature>
<dbReference type="InterPro" id="IPR044862">
    <property type="entry name" value="Pro_4_hyd_alph_FE2OG_OXY"/>
</dbReference>
<evidence type="ECO:0000256" key="2">
    <source>
        <dbReference type="ARBA" id="ARBA00022723"/>
    </source>
</evidence>
<keyword evidence="5" id="KW-0560">Oxidoreductase</keyword>
<evidence type="ECO:0000256" key="3">
    <source>
        <dbReference type="ARBA" id="ARBA00022896"/>
    </source>
</evidence>
<keyword evidence="4" id="KW-0223">Dioxygenase</keyword>
<keyword evidence="6" id="KW-0408">Iron</keyword>
<accession>A0ABU5TIH6</accession>
<evidence type="ECO:0000256" key="6">
    <source>
        <dbReference type="ARBA" id="ARBA00023004"/>
    </source>
</evidence>
<evidence type="ECO:0000313" key="9">
    <source>
        <dbReference type="Proteomes" id="UP001301388"/>
    </source>
</evidence>
<dbReference type="RefSeq" id="WP_323261636.1">
    <property type="nucleotide sequence ID" value="NZ_JAYGIE010000054.1"/>
</dbReference>
<keyword evidence="3" id="KW-0847">Vitamin C</keyword>
<keyword evidence="9" id="KW-1185">Reference proteome</keyword>
<comment type="caution">
    <text evidence="8">The sequence shown here is derived from an EMBL/GenBank/DDBJ whole genome shotgun (WGS) entry which is preliminary data.</text>
</comment>
<protein>
    <submittedName>
        <fullName evidence="8">2OG-Fe(II) oxygenase</fullName>
    </submittedName>
</protein>
<evidence type="ECO:0000313" key="8">
    <source>
        <dbReference type="EMBL" id="MEA5478064.1"/>
    </source>
</evidence>
<dbReference type="SMART" id="SM00702">
    <property type="entry name" value="P4Hc"/>
    <property type="match status" value="1"/>
</dbReference>
<gene>
    <name evidence="8" type="ORF">VB774_10575</name>
</gene>
<dbReference type="Pfam" id="PF13640">
    <property type="entry name" value="2OG-FeII_Oxy_3"/>
    <property type="match status" value="1"/>
</dbReference>
<dbReference type="Proteomes" id="UP001301388">
    <property type="component" value="Unassembled WGS sequence"/>
</dbReference>
<dbReference type="PROSITE" id="PS51471">
    <property type="entry name" value="FE2OG_OXY"/>
    <property type="match status" value="1"/>
</dbReference>
<proteinExistence type="predicted"/>
<dbReference type="InterPro" id="IPR005123">
    <property type="entry name" value="Oxoglu/Fe-dep_dioxygenase_dom"/>
</dbReference>
<dbReference type="PANTHER" id="PTHR12907:SF26">
    <property type="entry name" value="HIF PROLYL HYDROXYLASE, ISOFORM C"/>
    <property type="match status" value="1"/>
</dbReference>
<comment type="cofactor">
    <cofactor evidence="1">
        <name>L-ascorbate</name>
        <dbReference type="ChEBI" id="CHEBI:38290"/>
    </cofactor>
</comment>
<evidence type="ECO:0000256" key="5">
    <source>
        <dbReference type="ARBA" id="ARBA00023002"/>
    </source>
</evidence>
<evidence type="ECO:0000256" key="4">
    <source>
        <dbReference type="ARBA" id="ARBA00022964"/>
    </source>
</evidence>
<sequence>MKAQHRKPQIISEDTHCQVNSLIQRLDNVKHIADSGFWISTTELKLLLSLDETFINSLNKKVLSQPQNCKFSWRNFECTLVDHQFGESFWAINTKQNLLINNNDALSQTPTYVSEIPDYKQSTLSDSIVLKIPPEVEVIPSPYALIDDFLSASQLNDLLRYTINKQPDFLPTTNSASDPNYRRSFYLAHFPEFSDLMVNLVRKISPQIIKHLDIKDFAIGQIESQMTAHNHGNYYKVHNDNGSPDCASRILTYVYYYYREPKSFNGGELVIYDSKIENGYSVAADSRKVIQPTNNTIIFFPSHCMHEVLPVSCPSEYFADSRFTINGWVRHV</sequence>
<evidence type="ECO:0000259" key="7">
    <source>
        <dbReference type="PROSITE" id="PS51471"/>
    </source>
</evidence>
<dbReference type="Gene3D" id="2.60.120.620">
    <property type="entry name" value="q2cbj1_9rhob like domain"/>
    <property type="match status" value="1"/>
</dbReference>
<dbReference type="PANTHER" id="PTHR12907">
    <property type="entry name" value="EGL NINE HOMOLOG-RELATED"/>
    <property type="match status" value="1"/>
</dbReference>
<dbReference type="InterPro" id="IPR006620">
    <property type="entry name" value="Pro_4_hyd_alph"/>
</dbReference>
<reference evidence="8 9" key="1">
    <citation type="submission" date="2023-12" db="EMBL/GenBank/DDBJ databases">
        <title>Baltic Sea Cyanobacteria.</title>
        <authorList>
            <person name="Delbaje E."/>
            <person name="Fewer D.P."/>
            <person name="Shishido T.K."/>
        </authorList>
    </citation>
    <scope>NUCLEOTIDE SEQUENCE [LARGE SCALE GENOMIC DNA]</scope>
    <source>
        <strain evidence="8 9">UHCC 0370</strain>
    </source>
</reference>
<dbReference type="InterPro" id="IPR051559">
    <property type="entry name" value="HIF_prolyl_hydroxylases"/>
</dbReference>
<organism evidence="8 9">
    <name type="scientific">Pseudanabaena galeata UHCC 0370</name>
    <dbReference type="NCBI Taxonomy" id="3110310"/>
    <lineage>
        <taxon>Bacteria</taxon>
        <taxon>Bacillati</taxon>
        <taxon>Cyanobacteriota</taxon>
        <taxon>Cyanophyceae</taxon>
        <taxon>Pseudanabaenales</taxon>
        <taxon>Pseudanabaenaceae</taxon>
        <taxon>Pseudanabaena</taxon>
    </lineage>
</organism>